<feature type="compositionally biased region" description="Low complexity" evidence="1">
    <location>
        <begin position="45"/>
        <end position="56"/>
    </location>
</feature>
<accession>A0A7T8GUQ4</accession>
<dbReference type="EMBL" id="CP045902">
    <property type="protein sequence ID" value="QQP38132.1"/>
    <property type="molecule type" value="Genomic_DNA"/>
</dbReference>
<evidence type="ECO:0000256" key="1">
    <source>
        <dbReference type="SAM" id="MobiDB-lite"/>
    </source>
</evidence>
<protein>
    <submittedName>
        <fullName evidence="2">Uncharacterized protein</fullName>
    </submittedName>
</protein>
<feature type="non-terminal residue" evidence="2">
    <location>
        <position position="1"/>
    </location>
</feature>
<evidence type="ECO:0000313" key="3">
    <source>
        <dbReference type="Proteomes" id="UP000595437"/>
    </source>
</evidence>
<organism evidence="2 3">
    <name type="scientific">Caligus rogercresseyi</name>
    <name type="common">Sea louse</name>
    <dbReference type="NCBI Taxonomy" id="217165"/>
    <lineage>
        <taxon>Eukaryota</taxon>
        <taxon>Metazoa</taxon>
        <taxon>Ecdysozoa</taxon>
        <taxon>Arthropoda</taxon>
        <taxon>Crustacea</taxon>
        <taxon>Multicrustacea</taxon>
        <taxon>Hexanauplia</taxon>
        <taxon>Copepoda</taxon>
        <taxon>Siphonostomatoida</taxon>
        <taxon>Caligidae</taxon>
        <taxon>Caligus</taxon>
    </lineage>
</organism>
<sequence length="56" mass="6253">IEELGNLNYALDIELQKERQTREAMQARFRHPSSSSTPVHLPQKSPSSADLSSTSL</sequence>
<feature type="non-terminal residue" evidence="2">
    <location>
        <position position="56"/>
    </location>
</feature>
<dbReference type="Proteomes" id="UP000595437">
    <property type="component" value="Chromosome 13"/>
</dbReference>
<keyword evidence="3" id="KW-1185">Reference proteome</keyword>
<feature type="region of interest" description="Disordered" evidence="1">
    <location>
        <begin position="21"/>
        <end position="56"/>
    </location>
</feature>
<gene>
    <name evidence="2" type="ORF">FKW44_018627</name>
</gene>
<proteinExistence type="predicted"/>
<dbReference type="AlphaFoldDB" id="A0A7T8GUQ4"/>
<reference evidence="3" key="1">
    <citation type="submission" date="2021-01" db="EMBL/GenBank/DDBJ databases">
        <title>Caligus Genome Assembly.</title>
        <authorList>
            <person name="Gallardo-Escarate C."/>
        </authorList>
    </citation>
    <scope>NUCLEOTIDE SEQUENCE [LARGE SCALE GENOMIC DNA]</scope>
</reference>
<name>A0A7T8GUQ4_CALRO</name>
<evidence type="ECO:0000313" key="2">
    <source>
        <dbReference type="EMBL" id="QQP38132.1"/>
    </source>
</evidence>